<dbReference type="GO" id="GO:0004315">
    <property type="term" value="F:3-oxoacyl-[acyl-carrier-protein] synthase activity"/>
    <property type="evidence" value="ECO:0007669"/>
    <property type="project" value="InterPro"/>
</dbReference>
<dbReference type="InterPro" id="IPR018201">
    <property type="entry name" value="Ketoacyl_synth_AS"/>
</dbReference>
<dbReference type="eggNOG" id="COG3321">
    <property type="taxonomic scope" value="Bacteria"/>
</dbReference>
<dbReference type="GO" id="GO:0030170">
    <property type="term" value="F:pyridoxal phosphate binding"/>
    <property type="evidence" value="ECO:0007669"/>
    <property type="project" value="InterPro"/>
</dbReference>
<gene>
    <name evidence="12" type="ORF">KALB_4737</name>
</gene>
<dbReference type="InterPro" id="IPR020806">
    <property type="entry name" value="PKS_PP-bd"/>
</dbReference>
<sequence length="3725" mass="405454">MTPDQMESWLIDRIARHVGRAAADIDPDEPLASYGLSSRDAVGMIGELETVTARTLSPALIWEHPTIRQLSRHIADVPVPAPAVEASEPPAGAQEPIAVVGVGCRFPGADGPEEFWRLLADGVDAVAASPRRTQLPGAHGLLEDIETFDAEFFALSARETPYVDPQQRLLLEVAWRTLESAGTPPDSLAGSQTGVFVGISVGDYTRVQTNTPERLTEYSGTGSALSVAANRMSYFFDFRGPSVAVDTACSSSLVAVHMACESLRAGESTLVLAGGVNLIVLPEVTEILTKAGMMAPDGRCKTFDAAADGYVRAEGCGLLALKTLSAARRDGDQVLAVIRGSAVNHDGRSNGLAAPNGQAQREVIRSALHRAAITPAEVDYVEAHGTGTALGDPIEIRALTDVLAEGRDAEEPVLVGSVKTNIGHAESAAGIAGLIKVILMLRHRQVPPHLHLSRINPDVAAKPVRIPLRLSDWPRRLGARTAGVSGFGFGGSNAHVIVQEATEEPATPDEVDGRTVHVLTLSARTESALDAARTAWGERLRGATDVSVEDACVTANTGRQHFTHRLAVVGGDRAQLADQLLRRSTSDVHNGIVRLGQSGKLAFLFSGQGAQFADMARQLYTTNPWFRRELDQCDEVLGEYWGRSLSSVLFPDPADRGLLDQTRYTQPALFAIECALARLWQSWGIEPDYLLGHSVGELAAACVAGVFDLEQGLRLAAERGRLVQELVPAGAMLAVFTEEQAVRAMLDEWPGLAVAAVNGSRNVAVAGASTLVAAFAEVLAARGIDTRPLNSTYPFHTPAMAAAGTAFGRAARAVPHSSPRIPLVSDLDGRLFDAEHVLDASYWERHLTQPVRYADGIRLLAGLGCDTYLEVGPGRTLIGAGQREVTGRLWLASLRPTIDDWAVLSDSLAQLYVSGRPVDWAGHHRGQRARKQPMPGHHFDRQRHWFPLPGDPHHERPAERAEVPVLTAQPSRDVHTVLAETVGRLLHHHGPVDPHASFLELGADSMTLFQTLQTVQETFQVRLPVSRLFEELNTVDRLAAYITENAPKHVLDQLITPAPVPVAAQPRTAPAPANGAAPDDAVGQFLSVHERVMAQAYELLQGRKTPLPPRPAEPQTQQTKQRETYVAFQQTEAKRSGAWNAEQHAFAEEFVRRFCARTAVSKQQAIQERAYHADVRHAPQPHIDLRETRYPIAVTRSQGARMWDVDGNEYLDLTMGFGVNLFGHNESFINEAITGQLDHGMQLGPHPLLAAEVAELVCEMTGKQRAVFCNTGSEAVMVAVRLARAVSGRTKVALFAGSYHGSADPILARQDPNGRTGDAAPLAPGVPAAVGQDTLILPYGEDEALAMLRDHVHELAAVLVEPVQSRKPELQPVEFLRQLREITAQAGVALIFDEVITGFRVHPGGAQALFDVPADLAVYGKIIGGGLPIGMVAGNSEYLDAIDGGAWGFGNTPYPQSVRTFFTGTFCKHPLALAASRAVLREMRRRGPGLHAELNQRVEGMADRLNAMCREAGVPIAVVNFGSLFRLRFPEEPMLSETVELFHLMLVERGLYIWEGRNCFLSTAHTDEDVDRIVSIFADTVNELRAHGFFPGSKAVADQPGGYPLTDMQREFWLLNQIGPEQARVCVETALLELRGELRVDALRESLQDLVRRHDTLRTTFAADGSEQLVAHSLQLDVPVLDFSADPAARAQWLTAQTETTFDLTAAPLVRVAVLKIADDRHQLHVAAHHTVLDGWSFVVLFNELEHLYNTRVSLGAERLAPAPRYQEFVDRRLRYLSGEDAARDRAYWLNHFPNGVPTLRLPTDRPRPPRVTYHGGQVPMVLGQDVATRLAKTARELGNTPFTILLGAYALLLHRVTGDQDVVIGVPIALREDKGADRLVGNCGNMVPVRSRLTGAMTVADFLTSLRQDLFAAHDHAAYPFAELRTEMLAGVDGTRAQLINTTFNLDNAVTAPQLDGLSATLLTAESHYAKADIEVDMVSMGDEIRAVFKYNADLFDEPTIRGHVATFALLLDAFLTEADQHAKRIPMITAAASATLHQWEDGGTATISDTTLHALFEERVERAPDALAVLFEQEKVTCAELNARANQLARLLADQGVAQESVVGLMVPRSIDMVVAVLAVLKAGAAYLPIDIAYPDKRVKTIVSDARPRLVVTTSEIASRLGLDCPVVALDEQPQAEYLTENLARTVTPANPAYVLYTSGSTGKPKGVVMSHESLVNLFDWSHKDMAVEPGAVVAQFASLGFDASAHEIFSALLYDKVLAVPTEEVRRDARKLAEWLELFGVGELHVPNLVLEAVCEAAEELGVVLPELKVVAQAGEALTPSDRVRRFFDAVEDRRLFNHYGPSETHVVTTAKLAAEVADWPVNAPIGRPISNTRSYVLDEEMQTVPPGVVGNLYAAGVGLAHGYLNMPARTAEVFLPDPFGEPGTRMYRTGDLARWLPDGQLEFFGRADRQVKVRGNRVEPGEVELVLERQPGVSQAAVVGRGDVLVAYIVAATGSQVDAAALRDAVRDSLPDYMVPSLFVPLESLPLTQNGKLDTRALPDTLEAARVNQTEYLAPRTDTETTLAAIWADVLGVDRVGVSDDFFLIGGHSLAVTRVISKIRAELGSEVPIRWLFDAPTIAGLAALLDGPHTTSETRPELCPRVRPNEIPLSYAQSRLWFLNRLEGPNPTYNMALPVRLTGELDLAALTAAVQDVVARHETLRTRFVELDGQPTQQVLDSAEATVDVTVQRVDRDQVEQAVERACEYPFDLTTDLPLRICLFQVRQDEHVLVIVVHHIAGDAWSASPLAQDLGTAYAARRTGTSPAWQPLPVQYVDYTLWQRELLGSEEDPGSVVSRQLAFWRERLAGIPLEISLPVDRRRPAVASFRGDSVGFVVPAEVHAGLARIAAEWGASLFMVVRAGLAVLLSRLGGGTDVVVGSPVAGRLDEAVADLVGFFVNTLVLRVDVSGDPTFGELVGRVRDGDVGALEHQDVPFERLVEVLNPERSLARHPLFQVMLAFDNTSDFQTQLVDLDATEIPRGSTAAKVDLVFQMRERRGSDGTPAGIVSSLEYATDLFDRSTIERITTYFLRALTAVVAEPDIRCGAIDLLSPAEHKQLSESWTELARPVPVDTIPDLFEAQVERTPDGVAVVCGTDQVTFRDLNDRANQVAHHLRRYGLSNQSRVGVLMDRSTEMIAAVIGIWKAGASSVPLPSDMPVRRRDAIIAEARVTHVLAHRRLAEDLDNLDATTVLVNGNPKLDNEPTDNSGVVVRPHDMLTTVFTSGSSGTPKGVMFEHHNLVSGFAAYDETYRLRGRVTSILQMASEGFSVFTFDLVRAILSGARLVLCPQDLLLRPAELFDLMRRERVDCAEFVPAVIKGLVAHLRSTGERLDFIKVLIVASDTLYADELATIKELTGPDCVVVNQYGMTECTIDSTFHPARGHDSEYERRNLIGKPFPNTVVYVLDESMRPVPQGVPGELYVGGEGLSRGYLDRPDLTAERFLPDPITPLPGARLYRTGDLGRQLVDGSLELFGRADRQVKVRGNRVEPGEVELVLERQPGVSQAAVVGRGDVLIAYIVAATGNEVDAAALRDAVRDSLPDYMVPSLFVPLESLPLTQNGKLDTKALPDTLEAARVNQTEYLAPRTDTETALAAIWADVLGLDRVGVSDDFFLIGGHSLLATTVLAAVRDHFKVEIPLRRLFENPTVAALAREIADQLTQPDEVADELDDLVTMVERSVHTEQ</sequence>
<dbReference type="InterPro" id="IPR029058">
    <property type="entry name" value="AB_hydrolase_fold"/>
</dbReference>
<proteinExistence type="inferred from homology"/>
<comment type="cofactor">
    <cofactor evidence="1">
        <name>pantetheine 4'-phosphate</name>
        <dbReference type="ChEBI" id="CHEBI:47942"/>
    </cofactor>
</comment>
<dbReference type="CDD" id="cd05930">
    <property type="entry name" value="A_NRPS"/>
    <property type="match status" value="1"/>
</dbReference>
<dbReference type="FunFam" id="3.40.47.10:FF:000019">
    <property type="entry name" value="Polyketide synthase type I"/>
    <property type="match status" value="1"/>
</dbReference>
<organism evidence="12 13">
    <name type="scientific">Kutzneria albida DSM 43870</name>
    <dbReference type="NCBI Taxonomy" id="1449976"/>
    <lineage>
        <taxon>Bacteria</taxon>
        <taxon>Bacillati</taxon>
        <taxon>Actinomycetota</taxon>
        <taxon>Actinomycetes</taxon>
        <taxon>Pseudonocardiales</taxon>
        <taxon>Pseudonocardiaceae</taxon>
        <taxon>Kutzneria</taxon>
    </lineage>
</organism>
<evidence type="ECO:0000256" key="9">
    <source>
        <dbReference type="ARBA" id="ARBA00029443"/>
    </source>
</evidence>
<keyword evidence="5" id="KW-0597">Phosphoprotein</keyword>
<feature type="domain" description="Carrier" evidence="10">
    <location>
        <begin position="3625"/>
        <end position="3700"/>
    </location>
</feature>
<dbReference type="PROSITE" id="PS52004">
    <property type="entry name" value="KS3_2"/>
    <property type="match status" value="1"/>
</dbReference>
<dbReference type="Pfam" id="PF00698">
    <property type="entry name" value="Acyl_transf_1"/>
    <property type="match status" value="1"/>
</dbReference>
<dbReference type="Gene3D" id="3.40.50.12780">
    <property type="entry name" value="N-terminal domain of ligase-like"/>
    <property type="match status" value="1"/>
</dbReference>
<keyword evidence="8" id="KW-0175">Coiled coil</keyword>
<comment type="similarity">
    <text evidence="9">In the C-terminal section; belongs to the NRP synthetase family.</text>
</comment>
<evidence type="ECO:0000259" key="11">
    <source>
        <dbReference type="PROSITE" id="PS52004"/>
    </source>
</evidence>
<dbReference type="Pfam" id="PF00202">
    <property type="entry name" value="Aminotran_3"/>
    <property type="match status" value="1"/>
</dbReference>
<evidence type="ECO:0000313" key="13">
    <source>
        <dbReference type="Proteomes" id="UP000019225"/>
    </source>
</evidence>
<dbReference type="Pfam" id="PF00668">
    <property type="entry name" value="Condensation"/>
    <property type="match status" value="2"/>
</dbReference>
<dbReference type="InterPro" id="IPR025110">
    <property type="entry name" value="AMP-bd_C"/>
</dbReference>
<dbReference type="Gene3D" id="3.30.300.30">
    <property type="match status" value="2"/>
</dbReference>
<dbReference type="PROSITE" id="PS00455">
    <property type="entry name" value="AMP_BINDING"/>
    <property type="match status" value="1"/>
</dbReference>
<dbReference type="Pfam" id="PF00550">
    <property type="entry name" value="PP-binding"/>
    <property type="match status" value="4"/>
</dbReference>
<dbReference type="SUPFAM" id="SSF52151">
    <property type="entry name" value="FabD/lysophospholipase-like"/>
    <property type="match status" value="1"/>
</dbReference>
<dbReference type="NCBIfam" id="TIGR01733">
    <property type="entry name" value="AA-adenyl-dom"/>
    <property type="match status" value="2"/>
</dbReference>
<dbReference type="OrthoDB" id="5478077at2"/>
<dbReference type="PATRIC" id="fig|1449976.3.peg.4769"/>
<evidence type="ECO:0000256" key="1">
    <source>
        <dbReference type="ARBA" id="ARBA00001957"/>
    </source>
</evidence>
<dbReference type="FunFam" id="2.30.38.10:FF:000001">
    <property type="entry name" value="Non-ribosomal peptide synthetase PvdI"/>
    <property type="match status" value="2"/>
</dbReference>
<dbReference type="InterPro" id="IPR045851">
    <property type="entry name" value="AMP-bd_C_sf"/>
</dbReference>
<dbReference type="InterPro" id="IPR049704">
    <property type="entry name" value="Aminotrans_3_PPA_site"/>
</dbReference>
<name>W5WIU4_9PSEU</name>
<dbReference type="PROSITE" id="PS00600">
    <property type="entry name" value="AA_TRANSFER_CLASS_3"/>
    <property type="match status" value="1"/>
</dbReference>
<evidence type="ECO:0000256" key="8">
    <source>
        <dbReference type="ARBA" id="ARBA00023054"/>
    </source>
</evidence>
<dbReference type="eggNOG" id="COG1020">
    <property type="taxonomic scope" value="Bacteria"/>
</dbReference>
<feature type="domain" description="Ketosynthase family 3 (KS3)" evidence="11">
    <location>
        <begin position="94"/>
        <end position="500"/>
    </location>
</feature>
<feature type="domain" description="Carrier" evidence="10">
    <location>
        <begin position="968"/>
        <end position="1046"/>
    </location>
</feature>
<dbReference type="Pfam" id="PF02801">
    <property type="entry name" value="Ketoacyl-synt_C"/>
    <property type="match status" value="1"/>
</dbReference>
<dbReference type="InterPro" id="IPR001227">
    <property type="entry name" value="Ac_transferase_dom_sf"/>
</dbReference>
<evidence type="ECO:0000313" key="12">
    <source>
        <dbReference type="EMBL" id="AHH98099.1"/>
    </source>
</evidence>
<dbReference type="InterPro" id="IPR015422">
    <property type="entry name" value="PyrdxlP-dep_Trfase_small"/>
</dbReference>
<dbReference type="Gene3D" id="3.40.640.10">
    <property type="entry name" value="Type I PLP-dependent aspartate aminotransferase-like (Major domain)"/>
    <property type="match status" value="1"/>
</dbReference>
<protein>
    <submittedName>
        <fullName evidence="12">Uncharacterized protein</fullName>
    </submittedName>
</protein>
<accession>W5WIU4</accession>
<dbReference type="FunFam" id="3.40.50.12780:FF:000012">
    <property type="entry name" value="Non-ribosomal peptide synthetase"/>
    <property type="match status" value="1"/>
</dbReference>
<dbReference type="SMART" id="SM01294">
    <property type="entry name" value="PKS_PP_betabranch"/>
    <property type="match status" value="1"/>
</dbReference>
<evidence type="ECO:0000256" key="3">
    <source>
        <dbReference type="ARBA" id="ARBA00022450"/>
    </source>
</evidence>
<reference evidence="12 13" key="1">
    <citation type="journal article" date="2014" name="BMC Genomics">
        <title>Complete genome sequence of producer of the glycopeptide antibiotic Aculeximycin Kutzneria albida DSM 43870T, a representative of minor genus of Pseudonocardiaceae.</title>
        <authorList>
            <person name="Rebets Y."/>
            <person name="Tokovenko B."/>
            <person name="Lushchyk I."/>
            <person name="Ruckert C."/>
            <person name="Zaburannyi N."/>
            <person name="Bechthold A."/>
            <person name="Kalinowski J."/>
            <person name="Luzhetskyy A."/>
        </authorList>
    </citation>
    <scope>NUCLEOTIDE SEQUENCE [LARGE SCALE GENOMIC DNA]</scope>
    <source>
        <strain evidence="12">DSM 43870</strain>
    </source>
</reference>
<evidence type="ECO:0000256" key="5">
    <source>
        <dbReference type="ARBA" id="ARBA00022553"/>
    </source>
</evidence>
<dbReference type="GO" id="GO:0044550">
    <property type="term" value="P:secondary metabolite biosynthetic process"/>
    <property type="evidence" value="ECO:0007669"/>
    <property type="project" value="TreeGrafter"/>
</dbReference>
<keyword evidence="4" id="KW-0963">Cytoplasm</keyword>
<keyword evidence="7" id="KW-0663">Pyridoxal phosphate</keyword>
<dbReference type="Gene3D" id="3.40.50.1820">
    <property type="entry name" value="alpha/beta hydrolase"/>
    <property type="match status" value="1"/>
</dbReference>
<evidence type="ECO:0000256" key="2">
    <source>
        <dbReference type="ARBA" id="ARBA00004496"/>
    </source>
</evidence>
<dbReference type="PROSITE" id="PS00012">
    <property type="entry name" value="PHOSPHOPANTETHEINE"/>
    <property type="match status" value="2"/>
</dbReference>
<dbReference type="STRING" id="1449976.KALB_4737"/>
<dbReference type="Pfam" id="PF00109">
    <property type="entry name" value="ketoacyl-synt"/>
    <property type="match status" value="1"/>
</dbReference>
<dbReference type="Gene3D" id="3.30.559.10">
    <property type="entry name" value="Chloramphenicol acetyltransferase-like domain"/>
    <property type="match status" value="2"/>
</dbReference>
<dbReference type="SMART" id="SM00823">
    <property type="entry name" value="PKS_PP"/>
    <property type="match status" value="4"/>
</dbReference>
<dbReference type="SMART" id="SM00827">
    <property type="entry name" value="PKS_AT"/>
    <property type="match status" value="1"/>
</dbReference>
<dbReference type="SUPFAM" id="SSF52777">
    <property type="entry name" value="CoA-dependent acyltransferases"/>
    <property type="match status" value="4"/>
</dbReference>
<evidence type="ECO:0000256" key="4">
    <source>
        <dbReference type="ARBA" id="ARBA00022490"/>
    </source>
</evidence>
<dbReference type="InterPro" id="IPR016035">
    <property type="entry name" value="Acyl_Trfase/lysoPLipase"/>
</dbReference>
<dbReference type="InterPro" id="IPR001242">
    <property type="entry name" value="Condensation_dom"/>
</dbReference>
<evidence type="ECO:0000256" key="6">
    <source>
        <dbReference type="ARBA" id="ARBA00022679"/>
    </source>
</evidence>
<keyword evidence="13" id="KW-1185">Reference proteome</keyword>
<dbReference type="Gene3D" id="3.90.1150.10">
    <property type="entry name" value="Aspartate Aminotransferase, domain 1"/>
    <property type="match status" value="1"/>
</dbReference>
<dbReference type="InterPro" id="IPR014031">
    <property type="entry name" value="Ketoacyl_synth_C"/>
</dbReference>
<dbReference type="Gene3D" id="1.10.1200.10">
    <property type="entry name" value="ACP-like"/>
    <property type="match status" value="3"/>
</dbReference>
<dbReference type="InterPro" id="IPR009081">
    <property type="entry name" value="PP-bd_ACP"/>
</dbReference>
<dbReference type="Gene3D" id="3.40.366.10">
    <property type="entry name" value="Malonyl-Coenzyme A Acyl Carrier Protein, domain 2"/>
    <property type="match status" value="1"/>
</dbReference>
<keyword evidence="3" id="KW-0596">Phosphopantetheine</keyword>
<dbReference type="GO" id="GO:0031177">
    <property type="term" value="F:phosphopantetheine binding"/>
    <property type="evidence" value="ECO:0007669"/>
    <property type="project" value="InterPro"/>
</dbReference>
<dbReference type="InterPro" id="IPR014030">
    <property type="entry name" value="Ketoacyl_synth_N"/>
</dbReference>
<dbReference type="SMART" id="SM00825">
    <property type="entry name" value="PKS_KS"/>
    <property type="match status" value="1"/>
</dbReference>
<dbReference type="Pfam" id="PF22621">
    <property type="entry name" value="CurL-like_PKS_C"/>
    <property type="match status" value="1"/>
</dbReference>
<dbReference type="SUPFAM" id="SSF55048">
    <property type="entry name" value="Probable ACP-binding domain of malonyl-CoA ACP transacylase"/>
    <property type="match status" value="1"/>
</dbReference>
<dbReference type="InterPro" id="IPR015424">
    <property type="entry name" value="PyrdxlP-dep_Trfase"/>
</dbReference>
<dbReference type="InterPro" id="IPR014043">
    <property type="entry name" value="Acyl_transferase_dom"/>
</dbReference>
<dbReference type="Pfam" id="PF13193">
    <property type="entry name" value="AMP-binding_C"/>
    <property type="match status" value="2"/>
</dbReference>
<dbReference type="FunFam" id="3.30.559.10:FF:000012">
    <property type="entry name" value="Non-ribosomal peptide synthetase"/>
    <property type="match status" value="1"/>
</dbReference>
<dbReference type="Gene3D" id="3.40.47.10">
    <property type="match status" value="1"/>
</dbReference>
<keyword evidence="6" id="KW-0808">Transferase</keyword>
<dbReference type="InterPro" id="IPR005814">
    <property type="entry name" value="Aminotrans_3"/>
</dbReference>
<dbReference type="InterPro" id="IPR020845">
    <property type="entry name" value="AMP-binding_CS"/>
</dbReference>
<dbReference type="Gene3D" id="3.30.559.30">
    <property type="entry name" value="Nonribosomal peptide synthetase, condensation domain"/>
    <property type="match status" value="2"/>
</dbReference>
<dbReference type="InterPro" id="IPR006162">
    <property type="entry name" value="Ppantetheine_attach_site"/>
</dbReference>
<dbReference type="GO" id="GO:0043041">
    <property type="term" value="P:amino acid activation for nonribosomal peptide biosynthetic process"/>
    <property type="evidence" value="ECO:0007669"/>
    <property type="project" value="TreeGrafter"/>
</dbReference>
<dbReference type="InterPro" id="IPR000873">
    <property type="entry name" value="AMP-dep_synth/lig_dom"/>
</dbReference>
<dbReference type="InterPro" id="IPR020841">
    <property type="entry name" value="PKS_Beta-ketoAc_synthase_dom"/>
</dbReference>
<evidence type="ECO:0000256" key="7">
    <source>
        <dbReference type="ARBA" id="ARBA00022898"/>
    </source>
</evidence>
<feature type="domain" description="Carrier" evidence="10">
    <location>
        <begin position="2558"/>
        <end position="2633"/>
    </location>
</feature>
<dbReference type="InterPro" id="IPR010071">
    <property type="entry name" value="AA_adenyl_dom"/>
</dbReference>
<dbReference type="PROSITE" id="PS00606">
    <property type="entry name" value="KS3_1"/>
    <property type="match status" value="1"/>
</dbReference>
<dbReference type="KEGG" id="kal:KALB_4737"/>
<dbReference type="InterPro" id="IPR042099">
    <property type="entry name" value="ANL_N_sf"/>
</dbReference>
<dbReference type="EMBL" id="CP007155">
    <property type="protein sequence ID" value="AHH98099.1"/>
    <property type="molecule type" value="Genomic_DNA"/>
</dbReference>
<dbReference type="InterPro" id="IPR016039">
    <property type="entry name" value="Thiolase-like"/>
</dbReference>
<dbReference type="PANTHER" id="PTHR45527">
    <property type="entry name" value="NONRIBOSOMAL PEPTIDE SYNTHETASE"/>
    <property type="match status" value="1"/>
</dbReference>
<dbReference type="SUPFAM" id="SSF53901">
    <property type="entry name" value="Thiolase-like"/>
    <property type="match status" value="1"/>
</dbReference>
<dbReference type="Pfam" id="PF00501">
    <property type="entry name" value="AMP-binding"/>
    <property type="match status" value="2"/>
</dbReference>
<dbReference type="HOGENOM" id="CLU_224422_0_0_11"/>
<dbReference type="GO" id="GO:0006633">
    <property type="term" value="P:fatty acid biosynthetic process"/>
    <property type="evidence" value="ECO:0007669"/>
    <property type="project" value="InterPro"/>
</dbReference>
<feature type="domain" description="Carrier" evidence="10">
    <location>
        <begin position="1"/>
        <end position="78"/>
    </location>
</feature>
<dbReference type="CDD" id="cd00610">
    <property type="entry name" value="OAT_like"/>
    <property type="match status" value="1"/>
</dbReference>
<dbReference type="InterPro" id="IPR016036">
    <property type="entry name" value="Malonyl_transacylase_ACP-bd"/>
</dbReference>
<dbReference type="Gene3D" id="3.40.50.980">
    <property type="match status" value="2"/>
</dbReference>
<dbReference type="PANTHER" id="PTHR45527:SF1">
    <property type="entry name" value="FATTY ACID SYNTHASE"/>
    <property type="match status" value="1"/>
</dbReference>
<dbReference type="Gene3D" id="2.30.38.10">
    <property type="entry name" value="Luciferase, Domain 3"/>
    <property type="match status" value="1"/>
</dbReference>
<dbReference type="Proteomes" id="UP000019225">
    <property type="component" value="Chromosome"/>
</dbReference>
<dbReference type="PROSITE" id="PS50075">
    <property type="entry name" value="CARRIER"/>
    <property type="match status" value="4"/>
</dbReference>
<dbReference type="SUPFAM" id="SSF47336">
    <property type="entry name" value="ACP-like"/>
    <property type="match status" value="4"/>
</dbReference>
<dbReference type="CDD" id="cd19531">
    <property type="entry name" value="LCL_NRPS-like"/>
    <property type="match status" value="1"/>
</dbReference>
<dbReference type="RefSeq" id="WP_025358132.1">
    <property type="nucleotide sequence ID" value="NZ_CP007155.1"/>
</dbReference>
<dbReference type="SUPFAM" id="SSF53383">
    <property type="entry name" value="PLP-dependent transferases"/>
    <property type="match status" value="1"/>
</dbReference>
<dbReference type="CDD" id="cd17651">
    <property type="entry name" value="A_NRPS_VisG_like"/>
    <property type="match status" value="1"/>
</dbReference>
<dbReference type="GO" id="GO:0005829">
    <property type="term" value="C:cytosol"/>
    <property type="evidence" value="ECO:0007669"/>
    <property type="project" value="TreeGrafter"/>
</dbReference>
<dbReference type="InterPro" id="IPR036736">
    <property type="entry name" value="ACP-like_sf"/>
</dbReference>
<dbReference type="FunFam" id="3.40.50.980:FF:000001">
    <property type="entry name" value="Non-ribosomal peptide synthetase"/>
    <property type="match status" value="1"/>
</dbReference>
<dbReference type="SUPFAM" id="SSF56801">
    <property type="entry name" value="Acetyl-CoA synthetase-like"/>
    <property type="match status" value="2"/>
</dbReference>
<dbReference type="InterPro" id="IPR015421">
    <property type="entry name" value="PyrdxlP-dep_Trfase_major"/>
</dbReference>
<dbReference type="FunFam" id="1.10.1200.10:FF:000016">
    <property type="entry name" value="Non-ribosomal peptide synthase"/>
    <property type="match status" value="2"/>
</dbReference>
<dbReference type="InterPro" id="IPR023213">
    <property type="entry name" value="CAT-like_dom_sf"/>
</dbReference>
<dbReference type="GO" id="GO:0008483">
    <property type="term" value="F:transaminase activity"/>
    <property type="evidence" value="ECO:0007669"/>
    <property type="project" value="InterPro"/>
</dbReference>
<dbReference type="CDD" id="cd19540">
    <property type="entry name" value="LCL_NRPS-like"/>
    <property type="match status" value="1"/>
</dbReference>
<comment type="subcellular location">
    <subcellularLocation>
        <location evidence="2">Cytoplasm</location>
    </subcellularLocation>
</comment>
<dbReference type="CDD" id="cd00833">
    <property type="entry name" value="PKS"/>
    <property type="match status" value="1"/>
</dbReference>
<evidence type="ECO:0000259" key="10">
    <source>
        <dbReference type="PROSITE" id="PS50075"/>
    </source>
</evidence>
<dbReference type="Gene3D" id="3.30.70.3290">
    <property type="match status" value="1"/>
</dbReference>